<sequence length="146" mass="16075">MQTLTDIDLRHDPEAAHYVKHEVVTVAFATAPGELISREGPNRYRPGDAIVASAGGDRWCVSRERFDARYEAVPPLAHGEDGAYRNQPIPVLAKAMNAPFAIARSAGGDVLTGKAGDWLMQYAPGDYGITERVRFEQVYRRYVKAG</sequence>
<evidence type="ECO:0000313" key="2">
    <source>
        <dbReference type="Proteomes" id="UP000177515"/>
    </source>
</evidence>
<reference evidence="1 2" key="1">
    <citation type="submission" date="2016-10" db="EMBL/GenBank/DDBJ databases">
        <title>Complete genome sequences of three Cupriavidus strains isolated from various Malaysian environments.</title>
        <authorList>
            <person name="Abdullah A.A.-A."/>
            <person name="Shafie N.A.H."/>
            <person name="Lau N.S."/>
        </authorList>
    </citation>
    <scope>NUCLEOTIDE SEQUENCE [LARGE SCALE GENOMIC DNA]</scope>
    <source>
        <strain evidence="1 2">USMAA1020</strain>
    </source>
</reference>
<dbReference type="Proteomes" id="UP000177515">
    <property type="component" value="Chromosome 1"/>
</dbReference>
<dbReference type="Pfam" id="PF14083">
    <property type="entry name" value="PGDYG"/>
    <property type="match status" value="1"/>
</dbReference>
<dbReference type="EMBL" id="CP017754">
    <property type="protein sequence ID" value="AOZ04896.1"/>
    <property type="molecule type" value="Genomic_DNA"/>
</dbReference>
<dbReference type="RefSeq" id="WP_071010795.1">
    <property type="nucleotide sequence ID" value="NZ_CP017754.1"/>
</dbReference>
<keyword evidence="2" id="KW-1185">Reference proteome</keyword>
<gene>
    <name evidence="1" type="ORF">BKK80_02920</name>
</gene>
<evidence type="ECO:0000313" key="1">
    <source>
        <dbReference type="EMBL" id="AOZ04896.1"/>
    </source>
</evidence>
<accession>A0ABN4TJE3</accession>
<dbReference type="InterPro" id="IPR025688">
    <property type="entry name" value="PGDYG_prot"/>
</dbReference>
<protein>
    <recommendedName>
        <fullName evidence="3">PGDYG protein</fullName>
    </recommendedName>
</protein>
<proteinExistence type="predicted"/>
<evidence type="ECO:0008006" key="3">
    <source>
        <dbReference type="Google" id="ProtNLM"/>
    </source>
</evidence>
<organism evidence="1 2">
    <name type="scientific">Cupriavidus malaysiensis</name>
    <dbReference type="NCBI Taxonomy" id="367825"/>
    <lineage>
        <taxon>Bacteria</taxon>
        <taxon>Pseudomonadati</taxon>
        <taxon>Pseudomonadota</taxon>
        <taxon>Betaproteobacteria</taxon>
        <taxon>Burkholderiales</taxon>
        <taxon>Burkholderiaceae</taxon>
        <taxon>Cupriavidus</taxon>
    </lineage>
</organism>
<name>A0ABN4TJE3_9BURK</name>